<organism evidence="2 3">
    <name type="scientific">Salinibacter ruber</name>
    <dbReference type="NCBI Taxonomy" id="146919"/>
    <lineage>
        <taxon>Bacteria</taxon>
        <taxon>Pseudomonadati</taxon>
        <taxon>Rhodothermota</taxon>
        <taxon>Rhodothermia</taxon>
        <taxon>Rhodothermales</taxon>
        <taxon>Salinibacteraceae</taxon>
        <taxon>Salinibacter</taxon>
    </lineage>
</organism>
<dbReference type="Proteomes" id="UP001155110">
    <property type="component" value="Unassembled WGS sequence"/>
</dbReference>
<dbReference type="EMBL" id="JANTZM010000007">
    <property type="protein sequence ID" value="MCS4157630.1"/>
    <property type="molecule type" value="Genomic_DNA"/>
</dbReference>
<feature type="compositionally biased region" description="Low complexity" evidence="1">
    <location>
        <begin position="96"/>
        <end position="114"/>
    </location>
</feature>
<evidence type="ECO:0000313" key="2">
    <source>
        <dbReference type="EMBL" id="MCS4157630.1"/>
    </source>
</evidence>
<proteinExistence type="predicted"/>
<name>A0AAW5P7P3_9BACT</name>
<protein>
    <submittedName>
        <fullName evidence="2">Uncharacterized protein</fullName>
    </submittedName>
</protein>
<feature type="region of interest" description="Disordered" evidence="1">
    <location>
        <begin position="93"/>
        <end position="205"/>
    </location>
</feature>
<gene>
    <name evidence="2" type="ORF">GGP99_001594</name>
</gene>
<sequence length="205" mass="21474">MVELNIINGCQRDGPCRQGNLDARGLKLHTEIRQAAKERIDLREDPSAVMDLVMEKVTENKPNFQCVHCGSDVQIIMDSKGYMSLMDTVGDAMSEGAGTSSSQQGASQIQPPAADSGREPSGGNLEYSPGPSPLGGNEPLPGEAPPQEEAPEGGISPPASGPDNVPSPPDLPEEQGGQSGDAGPDSGEGDAEEELPPHLRNFHIE</sequence>
<feature type="compositionally biased region" description="Low complexity" evidence="1">
    <location>
        <begin position="138"/>
        <end position="147"/>
    </location>
</feature>
<comment type="caution">
    <text evidence="2">The sequence shown here is derived from an EMBL/GenBank/DDBJ whole genome shotgun (WGS) entry which is preliminary data.</text>
</comment>
<dbReference type="AlphaFoldDB" id="A0AAW5P7P3"/>
<evidence type="ECO:0000256" key="1">
    <source>
        <dbReference type="SAM" id="MobiDB-lite"/>
    </source>
</evidence>
<dbReference type="RefSeq" id="WP_259258127.1">
    <property type="nucleotide sequence ID" value="NZ_JANTZM010000007.1"/>
</dbReference>
<evidence type="ECO:0000313" key="3">
    <source>
        <dbReference type="Proteomes" id="UP001155110"/>
    </source>
</evidence>
<accession>A0AAW5P7P3</accession>
<reference evidence="2" key="1">
    <citation type="submission" date="2022-08" db="EMBL/GenBank/DDBJ databases">
        <title>Genomic Encyclopedia of Type Strains, Phase V (KMG-V): Genome sequencing to study the core and pangenomes of soil and plant-associated prokaryotes.</title>
        <authorList>
            <person name="Whitman W."/>
        </authorList>
    </citation>
    <scope>NUCLEOTIDE SEQUENCE</scope>
    <source>
        <strain evidence="2">SP3002</strain>
    </source>
</reference>